<dbReference type="EMBL" id="JAWIIV010000008">
    <property type="protein sequence ID" value="MEC4719785.1"/>
    <property type="molecule type" value="Genomic_DNA"/>
</dbReference>
<organism evidence="2 3">
    <name type="scientific">Noviherbaspirillum album</name>
    <dbReference type="NCBI Taxonomy" id="3080276"/>
    <lineage>
        <taxon>Bacteria</taxon>
        <taxon>Pseudomonadati</taxon>
        <taxon>Pseudomonadota</taxon>
        <taxon>Betaproteobacteria</taxon>
        <taxon>Burkholderiales</taxon>
        <taxon>Oxalobacteraceae</taxon>
        <taxon>Noviherbaspirillum</taxon>
    </lineage>
</organism>
<dbReference type="NCBIfam" id="NF033083">
    <property type="entry name" value="AAC_3_I"/>
    <property type="match status" value="1"/>
</dbReference>
<dbReference type="CDD" id="cd04301">
    <property type="entry name" value="NAT_SF"/>
    <property type="match status" value="1"/>
</dbReference>
<accession>A0ABU6J8W4</accession>
<dbReference type="InterPro" id="IPR000182">
    <property type="entry name" value="GNAT_dom"/>
</dbReference>
<reference evidence="2 3" key="1">
    <citation type="submission" date="2023-10" db="EMBL/GenBank/DDBJ databases">
        <title>Noviherbaspirillum sp. CPCC 100848 genome assembly.</title>
        <authorList>
            <person name="Li X.Y."/>
            <person name="Fang X.M."/>
        </authorList>
    </citation>
    <scope>NUCLEOTIDE SEQUENCE [LARGE SCALE GENOMIC DNA]</scope>
    <source>
        <strain evidence="2 3">CPCC 100848</strain>
    </source>
</reference>
<evidence type="ECO:0000259" key="1">
    <source>
        <dbReference type="PROSITE" id="PS51186"/>
    </source>
</evidence>
<dbReference type="PANTHER" id="PTHR43072">
    <property type="entry name" value="N-ACETYLTRANSFERASE"/>
    <property type="match status" value="1"/>
</dbReference>
<gene>
    <name evidence="2" type="ORF">RY831_11545</name>
</gene>
<keyword evidence="3" id="KW-1185">Reference proteome</keyword>
<comment type="caution">
    <text evidence="2">The sequence shown here is derived from an EMBL/GenBank/DDBJ whole genome shotgun (WGS) entry which is preliminary data.</text>
</comment>
<dbReference type="Pfam" id="PF00583">
    <property type="entry name" value="Acetyltransf_1"/>
    <property type="match status" value="1"/>
</dbReference>
<dbReference type="Gene3D" id="3.40.630.30">
    <property type="match status" value="1"/>
</dbReference>
<proteinExistence type="predicted"/>
<evidence type="ECO:0000313" key="2">
    <source>
        <dbReference type="EMBL" id="MEC4719785.1"/>
    </source>
</evidence>
<dbReference type="PROSITE" id="PS51186">
    <property type="entry name" value="GNAT"/>
    <property type="match status" value="1"/>
</dbReference>
<protein>
    <submittedName>
        <fullName evidence="2">AAC(3)-I family aminoglycoside N-acetyltransferase</fullName>
    </submittedName>
</protein>
<evidence type="ECO:0000313" key="3">
    <source>
        <dbReference type="Proteomes" id="UP001352263"/>
    </source>
</evidence>
<dbReference type="InterPro" id="IPR016181">
    <property type="entry name" value="Acyl_CoA_acyltransferase"/>
</dbReference>
<dbReference type="SUPFAM" id="SSF55729">
    <property type="entry name" value="Acyl-CoA N-acyltransferases (Nat)"/>
    <property type="match status" value="1"/>
</dbReference>
<sequence length="154" mass="16968">MSQPDRFVIRRLRGDDSNLMSGLLTMFGNAFDDPDTYGGKRPGKDYMSRLLDSDTFIALAAVKDGEVVGGLAAYVLTKFEQERSEVYIYDLAVSAAYRRQGIATALIEELKAISAALGSYVVFVQADYGDDPAIALYTKLGVREDVLHFDIPIK</sequence>
<feature type="domain" description="N-acetyltransferase" evidence="1">
    <location>
        <begin position="7"/>
        <end position="154"/>
    </location>
</feature>
<name>A0ABU6J8W4_9BURK</name>
<dbReference type="RefSeq" id="WP_326506499.1">
    <property type="nucleotide sequence ID" value="NZ_JAWIIV010000008.1"/>
</dbReference>
<dbReference type="Proteomes" id="UP001352263">
    <property type="component" value="Unassembled WGS sequence"/>
</dbReference>